<feature type="region of interest" description="Disordered" evidence="9">
    <location>
        <begin position="553"/>
        <end position="572"/>
    </location>
</feature>
<dbReference type="OrthoDB" id="435460at2759"/>
<dbReference type="InterPro" id="IPR039595">
    <property type="entry name" value="TE2IP/Rap1"/>
</dbReference>
<dbReference type="PANTHER" id="PTHR16466">
    <property type="entry name" value="TELOMERE REPEAT-BINDING FACTOR 2-INTERACTING PROTEIN 1"/>
    <property type="match status" value="1"/>
</dbReference>
<evidence type="ECO:0000256" key="2">
    <source>
        <dbReference type="ARBA" id="ARBA00022454"/>
    </source>
</evidence>
<name>A0A1E4T304_9ASCO</name>
<evidence type="ECO:0000256" key="6">
    <source>
        <dbReference type="ARBA" id="ARBA00023163"/>
    </source>
</evidence>
<dbReference type="GO" id="GO:0042162">
    <property type="term" value="F:telomeric DNA binding"/>
    <property type="evidence" value="ECO:0007669"/>
    <property type="project" value="TreeGrafter"/>
</dbReference>
<dbReference type="EMBL" id="KV453851">
    <property type="protein sequence ID" value="ODV86102.1"/>
    <property type="molecule type" value="Genomic_DNA"/>
</dbReference>
<dbReference type="Pfam" id="PF09197">
    <property type="entry name" value="Rap1-DNA-bind"/>
    <property type="match status" value="1"/>
</dbReference>
<feature type="compositionally biased region" description="Basic and acidic residues" evidence="9">
    <location>
        <begin position="38"/>
        <end position="50"/>
    </location>
</feature>
<accession>A0A1E4T304</accession>
<keyword evidence="13" id="KW-1185">Reference proteome</keyword>
<dbReference type="PROSITE" id="PS50172">
    <property type="entry name" value="BRCT"/>
    <property type="match status" value="1"/>
</dbReference>
<keyword evidence="7 8" id="KW-0539">Nucleus</keyword>
<evidence type="ECO:0000256" key="5">
    <source>
        <dbReference type="ARBA" id="ARBA00023159"/>
    </source>
</evidence>
<gene>
    <name evidence="12" type="ORF">CANARDRAFT_7458</name>
</gene>
<keyword evidence="3 8" id="KW-0779">Telomere</keyword>
<dbReference type="Pfam" id="PF11626">
    <property type="entry name" value="Rap1_C"/>
    <property type="match status" value="1"/>
</dbReference>
<dbReference type="STRING" id="983967.A0A1E4T304"/>
<dbReference type="InterPro" id="IPR001357">
    <property type="entry name" value="BRCT_dom"/>
</dbReference>
<evidence type="ECO:0000256" key="7">
    <source>
        <dbReference type="ARBA" id="ARBA00023242"/>
    </source>
</evidence>
<reference evidence="13" key="1">
    <citation type="submission" date="2016-04" db="EMBL/GenBank/DDBJ databases">
        <title>Comparative genomics of biotechnologically important yeasts.</title>
        <authorList>
            <consortium name="DOE Joint Genome Institute"/>
            <person name="Riley R."/>
            <person name="Haridas S."/>
            <person name="Wolfe K.H."/>
            <person name="Lopes M.R."/>
            <person name="Hittinger C.T."/>
            <person name="Goker M."/>
            <person name="Salamov A."/>
            <person name="Wisecaver J."/>
            <person name="Long T.M."/>
            <person name="Aerts A.L."/>
            <person name="Barry K."/>
            <person name="Choi C."/>
            <person name="Clum A."/>
            <person name="Coughlan A.Y."/>
            <person name="Deshpande S."/>
            <person name="Douglass A.P."/>
            <person name="Hanson S.J."/>
            <person name="Klenk H.-P."/>
            <person name="Labutti K."/>
            <person name="Lapidus A."/>
            <person name="Lindquist E."/>
            <person name="Lipzen A."/>
            <person name="Meier-Kolthoff J.P."/>
            <person name="Ohm R.A."/>
            <person name="Otillar R.P."/>
            <person name="Pangilinan J."/>
            <person name="Peng Y."/>
            <person name="Rokas A."/>
            <person name="Rosa C.A."/>
            <person name="Scheuner C."/>
            <person name="Sibirny A.A."/>
            <person name="Slot J.C."/>
            <person name="Stielow J.B."/>
            <person name="Sun H."/>
            <person name="Kurtzman C.P."/>
            <person name="Blackwell M."/>
            <person name="Grigoriev I.V."/>
            <person name="Jeffries T.W."/>
        </authorList>
    </citation>
    <scope>NUCLEOTIDE SEQUENCE [LARGE SCALE GENOMIC DNA]</scope>
    <source>
        <strain evidence="13">NRRL YB-2248</strain>
    </source>
</reference>
<dbReference type="GO" id="GO:0010833">
    <property type="term" value="P:telomere maintenance via telomere lengthening"/>
    <property type="evidence" value="ECO:0007669"/>
    <property type="project" value="UniProtKB-UniRule"/>
</dbReference>
<evidence type="ECO:0000259" key="10">
    <source>
        <dbReference type="PROSITE" id="PS50172"/>
    </source>
</evidence>
<dbReference type="InterPro" id="IPR015280">
    <property type="entry name" value="Rap1_DNA-bd"/>
</dbReference>
<evidence type="ECO:0000256" key="4">
    <source>
        <dbReference type="ARBA" id="ARBA00023015"/>
    </source>
</evidence>
<evidence type="ECO:0000259" key="11">
    <source>
        <dbReference type="PROSITE" id="PS51294"/>
    </source>
</evidence>
<evidence type="ECO:0000256" key="3">
    <source>
        <dbReference type="ARBA" id="ARBA00022895"/>
    </source>
</evidence>
<comment type="subunit">
    <text evidence="8">Homodimer.</text>
</comment>
<dbReference type="SUPFAM" id="SSF46689">
    <property type="entry name" value="Homeodomain-like"/>
    <property type="match status" value="2"/>
</dbReference>
<dbReference type="InterPro" id="IPR009057">
    <property type="entry name" value="Homeodomain-like_sf"/>
</dbReference>
<proteinExistence type="inferred from homology"/>
<dbReference type="InterPro" id="IPR021661">
    <property type="entry name" value="Rap1_C"/>
</dbReference>
<feature type="region of interest" description="Disordered" evidence="9">
    <location>
        <begin position="194"/>
        <end position="237"/>
    </location>
</feature>
<dbReference type="GO" id="GO:0031848">
    <property type="term" value="P:protection from non-homologous end joining at telomere"/>
    <property type="evidence" value="ECO:0007669"/>
    <property type="project" value="TreeGrafter"/>
</dbReference>
<feature type="compositionally biased region" description="Basic and acidic residues" evidence="9">
    <location>
        <begin position="73"/>
        <end position="91"/>
    </location>
</feature>
<evidence type="ECO:0000256" key="9">
    <source>
        <dbReference type="SAM" id="MobiDB-lite"/>
    </source>
</evidence>
<comment type="subcellular location">
    <subcellularLocation>
        <location evidence="8">Nucleus</location>
    </subcellularLocation>
    <subcellularLocation>
        <location evidence="8">Chromosome</location>
        <location evidence="8">Telomere</location>
    </subcellularLocation>
</comment>
<feature type="region of interest" description="Disordered" evidence="9">
    <location>
        <begin position="32"/>
        <end position="94"/>
    </location>
</feature>
<feature type="domain" description="HTH myb-type" evidence="11">
    <location>
        <begin position="247"/>
        <end position="309"/>
    </location>
</feature>
<evidence type="ECO:0000256" key="8">
    <source>
        <dbReference type="RuleBase" id="RU367107"/>
    </source>
</evidence>
<dbReference type="SMART" id="SM00717">
    <property type="entry name" value="SANT"/>
    <property type="match status" value="1"/>
</dbReference>
<evidence type="ECO:0000313" key="13">
    <source>
        <dbReference type="Proteomes" id="UP000094801"/>
    </source>
</evidence>
<dbReference type="PANTHER" id="PTHR16466:SF6">
    <property type="entry name" value="TELOMERIC REPEAT-BINDING FACTOR 2-INTERACTING PROTEIN 1"/>
    <property type="match status" value="1"/>
</dbReference>
<dbReference type="Proteomes" id="UP000094801">
    <property type="component" value="Unassembled WGS sequence"/>
</dbReference>
<feature type="domain" description="BRCT" evidence="10">
    <location>
        <begin position="97"/>
        <end position="179"/>
    </location>
</feature>
<dbReference type="CDD" id="cd11655">
    <property type="entry name" value="rap1_myb-like"/>
    <property type="match status" value="1"/>
</dbReference>
<dbReference type="Gene3D" id="1.10.10.60">
    <property type="entry name" value="Homeodomain-like"/>
    <property type="match status" value="2"/>
</dbReference>
<keyword evidence="5" id="KW-0010">Activator</keyword>
<protein>
    <recommendedName>
        <fullName evidence="8">DNA-binding protein RAP1</fullName>
    </recommendedName>
</protein>
<evidence type="ECO:0000256" key="1">
    <source>
        <dbReference type="ARBA" id="ARBA00010467"/>
    </source>
</evidence>
<comment type="function">
    <text evidence="8">Involved in the regulation of telomere length, clustering and has a specific role in telomere position effect (TPE).</text>
</comment>
<keyword evidence="2 8" id="KW-0158">Chromosome</keyword>
<dbReference type="InterPro" id="IPR001005">
    <property type="entry name" value="SANT/Myb"/>
</dbReference>
<organism evidence="12 13">
    <name type="scientific">[Candida] arabinofermentans NRRL YB-2248</name>
    <dbReference type="NCBI Taxonomy" id="983967"/>
    <lineage>
        <taxon>Eukaryota</taxon>
        <taxon>Fungi</taxon>
        <taxon>Dikarya</taxon>
        <taxon>Ascomycota</taxon>
        <taxon>Saccharomycotina</taxon>
        <taxon>Pichiomycetes</taxon>
        <taxon>Pichiales</taxon>
        <taxon>Pichiaceae</taxon>
        <taxon>Ogataea</taxon>
        <taxon>Ogataea/Candida clade</taxon>
    </lineage>
</organism>
<sequence length="711" mass="80103">MSSDSLAIENNSSSTVLEPAIDASNAAEAAAAAVAALEAKEQSEASKDSNGKASSSSTSSTTPPIDESVVDPDLPKDEITTKSNGDDENKLTDPSTTISELLKGTKYYIISNTFAKKDITKLIKVLGGEVSDVLSDDSYLLVRSASDIPLDKEVDAYSFNYIYAVHSNKILPDIEEYKLRKPPQLPSHLKINVGDLASSEPDSDKSLSISDEISSKPPTKVSKTRNSKTNTTNAHPLLPPAEYLAATPKKRSSKFTPQEDEAILDLIRRNPNLRSTHSFYARIAQLPLLSSHTGNSIRFRFRKILQPRLEYVYQLDPETNEVMINSETGKPIIIKDLPELLKSQYTAEEDYELCKHIRYFKDHSEDFLKKRKGSENIPESVFLRLVEKSPRHTAMSWRDRYRKFASRYGIDEYCKYYEDCLAQNIEPVPMKNLSSRSKEATEARASKKSKISNNVSKSSSFIEDFDNESDKKSTNLERIEALARVSVERKETLDNETTTTTTTTSVDNEKVALKKVEEGKKDDGSDGANLFADANEEEIKALNENLPELPPLEQEQEQEHEHEPVTEVEAEPVTDAILSFEELKRDEPEPIKDKSELNIEKTCNEIESIVSNFGSNLTTSFDLFKVISEESGLSLRWLNYWFDCSCGHLTVFMDAILNYIRNDELILKDYSGFWTDEHDMMLKNDDKLNELIELHGFESVQKRKEALFGVD</sequence>
<evidence type="ECO:0000313" key="12">
    <source>
        <dbReference type="EMBL" id="ODV86102.1"/>
    </source>
</evidence>
<dbReference type="AlphaFoldDB" id="A0A1E4T304"/>
<dbReference type="GO" id="GO:0070187">
    <property type="term" value="C:shelterin complex"/>
    <property type="evidence" value="ECO:0007669"/>
    <property type="project" value="TreeGrafter"/>
</dbReference>
<dbReference type="InterPro" id="IPR017930">
    <property type="entry name" value="Myb_dom"/>
</dbReference>
<keyword evidence="4" id="KW-0805">Transcription regulation</keyword>
<comment type="similarity">
    <text evidence="1 8">Belongs to the RAP1 family.</text>
</comment>
<dbReference type="PROSITE" id="PS51294">
    <property type="entry name" value="HTH_MYB"/>
    <property type="match status" value="1"/>
</dbReference>
<keyword evidence="6" id="KW-0804">Transcription</keyword>